<name>A0A286DDE1_9GAMM</name>
<dbReference type="PANTHER" id="PTHR19384">
    <property type="entry name" value="NITRIC OXIDE SYNTHASE-RELATED"/>
    <property type="match status" value="1"/>
</dbReference>
<keyword evidence="5" id="KW-0472">Membrane</keyword>
<evidence type="ECO:0000259" key="7">
    <source>
        <dbReference type="PROSITE" id="PS51384"/>
    </source>
</evidence>
<dbReference type="InterPro" id="IPR039261">
    <property type="entry name" value="FNR_nucleotide-bd"/>
</dbReference>
<dbReference type="Proteomes" id="UP000219374">
    <property type="component" value="Unassembled WGS sequence"/>
</dbReference>
<accession>A0A286DDE1</accession>
<evidence type="ECO:0000313" key="8">
    <source>
        <dbReference type="EMBL" id="SOD56653.1"/>
    </source>
</evidence>
<dbReference type="SUPFAM" id="SSF52218">
    <property type="entry name" value="Flavoproteins"/>
    <property type="match status" value="1"/>
</dbReference>
<dbReference type="GO" id="GO:0005829">
    <property type="term" value="C:cytosol"/>
    <property type="evidence" value="ECO:0007669"/>
    <property type="project" value="TreeGrafter"/>
</dbReference>
<dbReference type="Gene3D" id="1.20.990.10">
    <property type="entry name" value="NADPH-cytochrome p450 Reductase, Chain A, domain 3"/>
    <property type="match status" value="1"/>
</dbReference>
<dbReference type="EC" id="1.6.2.4" evidence="4"/>
<dbReference type="PROSITE" id="PS51384">
    <property type="entry name" value="FAD_FR"/>
    <property type="match status" value="1"/>
</dbReference>
<proteinExistence type="predicted"/>
<dbReference type="CDD" id="cd06200">
    <property type="entry name" value="SiR_like1"/>
    <property type="match status" value="1"/>
</dbReference>
<dbReference type="Pfam" id="PF00258">
    <property type="entry name" value="Flavodoxin_1"/>
    <property type="match status" value="1"/>
</dbReference>
<protein>
    <recommendedName>
        <fullName evidence="4">NADPH--hemoprotein reductase</fullName>
        <ecNumber evidence="4">1.6.2.4</ecNumber>
    </recommendedName>
</protein>
<dbReference type="RefSeq" id="WP_097123226.1">
    <property type="nucleotide sequence ID" value="NZ_OCND01000010.1"/>
</dbReference>
<evidence type="ECO:0000256" key="3">
    <source>
        <dbReference type="ARBA" id="ARBA00022982"/>
    </source>
</evidence>
<evidence type="ECO:0000313" key="9">
    <source>
        <dbReference type="Proteomes" id="UP000219374"/>
    </source>
</evidence>
<dbReference type="SUPFAM" id="SSF63380">
    <property type="entry name" value="Riboflavin synthase domain-like"/>
    <property type="match status" value="1"/>
</dbReference>
<dbReference type="PROSITE" id="PS50902">
    <property type="entry name" value="FLAVODOXIN_LIKE"/>
    <property type="match status" value="1"/>
</dbReference>
<dbReference type="InterPro" id="IPR017938">
    <property type="entry name" value="Riboflavin_synthase-like_b-brl"/>
</dbReference>
<dbReference type="GO" id="GO:0003958">
    <property type="term" value="F:NADPH-hemoprotein reductase activity"/>
    <property type="evidence" value="ECO:0007669"/>
    <property type="project" value="UniProtKB-EC"/>
</dbReference>
<dbReference type="Gene3D" id="3.40.50.80">
    <property type="entry name" value="Nucleotide-binding domain of ferredoxin-NADP reductase (FNR) module"/>
    <property type="match status" value="1"/>
</dbReference>
<keyword evidence="1" id="KW-0285">Flavoprotein</keyword>
<evidence type="ECO:0000256" key="1">
    <source>
        <dbReference type="ARBA" id="ARBA00022630"/>
    </source>
</evidence>
<evidence type="ECO:0000256" key="2">
    <source>
        <dbReference type="ARBA" id="ARBA00022643"/>
    </source>
</evidence>
<gene>
    <name evidence="8" type="ORF">SAMN06296416_11098</name>
</gene>
<dbReference type="InterPro" id="IPR017927">
    <property type="entry name" value="FAD-bd_FR_type"/>
</dbReference>
<feature type="domain" description="Flavodoxin-like" evidence="6">
    <location>
        <begin position="86"/>
        <end position="223"/>
    </location>
</feature>
<keyword evidence="5" id="KW-1133">Transmembrane helix</keyword>
<dbReference type="OrthoDB" id="9816402at2"/>
<evidence type="ECO:0000256" key="4">
    <source>
        <dbReference type="ARBA" id="ARBA00023797"/>
    </source>
</evidence>
<dbReference type="PRINTS" id="PR00369">
    <property type="entry name" value="FLAVODOXIN"/>
</dbReference>
<dbReference type="InterPro" id="IPR001433">
    <property type="entry name" value="OxRdtase_FAD/NAD-bd"/>
</dbReference>
<dbReference type="Pfam" id="PF00175">
    <property type="entry name" value="NAD_binding_1"/>
    <property type="match status" value="1"/>
</dbReference>
<dbReference type="InterPro" id="IPR001709">
    <property type="entry name" value="Flavoprot_Pyr_Nucl_cyt_Rdtase"/>
</dbReference>
<dbReference type="AlphaFoldDB" id="A0A286DDE1"/>
<reference evidence="8 9" key="1">
    <citation type="submission" date="2017-09" db="EMBL/GenBank/DDBJ databases">
        <authorList>
            <person name="Ehlers B."/>
            <person name="Leendertz F.H."/>
        </authorList>
    </citation>
    <scope>NUCLEOTIDE SEQUENCE [LARGE SCALE GENOMIC DNA]</scope>
    <source>
        <strain evidence="8 9">CGMCC 1.10978</strain>
    </source>
</reference>
<dbReference type="Gene3D" id="3.40.50.360">
    <property type="match status" value="1"/>
</dbReference>
<feature type="transmembrane region" description="Helical" evidence="5">
    <location>
        <begin position="12"/>
        <end position="29"/>
    </location>
</feature>
<evidence type="ECO:0000256" key="5">
    <source>
        <dbReference type="SAM" id="Phobius"/>
    </source>
</evidence>
<dbReference type="GO" id="GO:0050660">
    <property type="term" value="F:flavin adenine dinucleotide binding"/>
    <property type="evidence" value="ECO:0007669"/>
    <property type="project" value="TreeGrafter"/>
</dbReference>
<keyword evidence="2" id="KW-0288">FMN</keyword>
<organism evidence="8 9">
    <name type="scientific">Pseudoxanthomonas wuyuanensis</name>
    <dbReference type="NCBI Taxonomy" id="1073196"/>
    <lineage>
        <taxon>Bacteria</taxon>
        <taxon>Pseudomonadati</taxon>
        <taxon>Pseudomonadota</taxon>
        <taxon>Gammaproteobacteria</taxon>
        <taxon>Lysobacterales</taxon>
        <taxon>Lysobacteraceae</taxon>
        <taxon>Pseudoxanthomonas</taxon>
    </lineage>
</organism>
<dbReference type="SUPFAM" id="SSF52343">
    <property type="entry name" value="Ferredoxin reductase-like, C-terminal NADP-linked domain"/>
    <property type="match status" value="1"/>
</dbReference>
<dbReference type="EMBL" id="OCND01000010">
    <property type="protein sequence ID" value="SOD56653.1"/>
    <property type="molecule type" value="Genomic_DNA"/>
</dbReference>
<dbReference type="Gene3D" id="2.40.30.10">
    <property type="entry name" value="Translation factors"/>
    <property type="match status" value="1"/>
</dbReference>
<feature type="transmembrane region" description="Helical" evidence="5">
    <location>
        <begin position="49"/>
        <end position="66"/>
    </location>
</feature>
<evidence type="ECO:0000259" key="6">
    <source>
        <dbReference type="PROSITE" id="PS50902"/>
    </source>
</evidence>
<sequence>MTPAASRFRPALLGNAFALLLLLILAIWLQRLNGGDWWLAPPTGSRWSAAAATLTAYLGFCGWLLWRSRPARSAAASADAAEREATLVAYASQTGYAQQLAGRTAAALREAGLPVVLRAIDCLDSAALANAHTALFVASTTGEGDPPDHAIGFVRTVMAKPAALQALRYAVLALGDRQYDAFCGFGHQLDSWLRQHGAQPLFDIVEVDNADESALRHWQHHLGLLGGSTELPDWSPPQYQRWTLSRREHINPGSAGDAVFHLELRPPKGETIAWSAGDIAEIGPRNGPHAVQAWLAALGLPATARVTWAARSETLQDVLALCHLPAVDQLRGLDTQAIADRLTPLPHREYSIASLPADGALHLLLRRMHRPDGTPGLGSGWLCEHAEIGCTIALRIRSNTNFHPPAPQRPLILIGNGTGIAGLRAHLKARIAAGARRNWLLFGERNAQHDGFYRGDLLQWRAEGHLERLDLAFSRDQPQRRYAQHLLAESTVALRSWVDAGAAIYVCGSLQGMAPGVDAVLRDALGDEQVEQMLADGRYRRDVY</sequence>
<dbReference type="InterPro" id="IPR029039">
    <property type="entry name" value="Flavoprotein-like_sf"/>
</dbReference>
<dbReference type="PRINTS" id="PR00371">
    <property type="entry name" value="FPNCR"/>
</dbReference>
<dbReference type="GO" id="GO:0010181">
    <property type="term" value="F:FMN binding"/>
    <property type="evidence" value="ECO:0007669"/>
    <property type="project" value="InterPro"/>
</dbReference>
<dbReference type="InterPro" id="IPR001094">
    <property type="entry name" value="Flavdoxin-like"/>
</dbReference>
<feature type="domain" description="FAD-binding FR-type" evidence="7">
    <location>
        <begin position="237"/>
        <end position="405"/>
    </location>
</feature>
<dbReference type="InterPro" id="IPR023173">
    <property type="entry name" value="NADPH_Cyt_P450_Rdtase_alpha"/>
</dbReference>
<keyword evidence="9" id="KW-1185">Reference proteome</keyword>
<dbReference type="PANTHER" id="PTHR19384:SF17">
    <property type="entry name" value="NADPH--CYTOCHROME P450 REDUCTASE"/>
    <property type="match status" value="1"/>
</dbReference>
<keyword evidence="3" id="KW-0813">Transport</keyword>
<dbReference type="InterPro" id="IPR008254">
    <property type="entry name" value="Flavodoxin/NO_synth"/>
</dbReference>
<keyword evidence="5" id="KW-0812">Transmembrane</keyword>
<keyword evidence="3" id="KW-0249">Electron transport</keyword>